<dbReference type="PANTHER" id="PTHR31616">
    <property type="entry name" value="TREHALASE"/>
    <property type="match status" value="1"/>
</dbReference>
<evidence type="ECO:0000313" key="2">
    <source>
        <dbReference type="Proteomes" id="UP001589810"/>
    </source>
</evidence>
<dbReference type="EMBL" id="JBHLUD010000013">
    <property type="protein sequence ID" value="MFC0546527.1"/>
    <property type="molecule type" value="Genomic_DNA"/>
</dbReference>
<evidence type="ECO:0008006" key="3">
    <source>
        <dbReference type="Google" id="ProtNLM"/>
    </source>
</evidence>
<evidence type="ECO:0000313" key="1">
    <source>
        <dbReference type="EMBL" id="MFC0546527.1"/>
    </source>
</evidence>
<proteinExistence type="predicted"/>
<dbReference type="RefSeq" id="WP_273936766.1">
    <property type="nucleotide sequence ID" value="NZ_CP097263.1"/>
</dbReference>
<name>A0ABV6N239_9PSEU</name>
<reference evidence="1 2" key="1">
    <citation type="submission" date="2024-09" db="EMBL/GenBank/DDBJ databases">
        <authorList>
            <person name="Sun Q."/>
            <person name="Mori K."/>
        </authorList>
    </citation>
    <scope>NUCLEOTIDE SEQUENCE [LARGE SCALE GENOMIC DNA]</scope>
    <source>
        <strain evidence="1 2">TBRC 1432</strain>
    </source>
</reference>
<dbReference type="InterPro" id="IPR008928">
    <property type="entry name" value="6-hairpin_glycosidase_sf"/>
</dbReference>
<dbReference type="InterPro" id="IPR012341">
    <property type="entry name" value="6hp_glycosidase-like_sf"/>
</dbReference>
<gene>
    <name evidence="1" type="ORF">ACFFH7_33785</name>
</gene>
<sequence length="599" mass="63439">MTSYDKQLSGPTPLLLITGLDHAGGQEFITTKSHISSVSAFVESAATSGYLDAQIRTSITWDTTIADGSISLQPLGTGSGWVNIPVNVDLTPGRTYYLVLEAVGTSARVAWNGVIGDVAGAQPAWNYDVPYWGGWKRYDGDYSSFHPAFGIGLSADEDCSATNVCFKNVPAGQLAALSAGLLGNGQTTFTLSPFESYGASYVPNSNVLQLPGNKWRYLPPGATTPVTVPSGTTRALTPISQSGSWLASGTIPGPSTQTQAIATRALLSMHLLTQSNGAVAAAAVDGWKYSWPRDSSFVAVAFASTGHLAEAESILRYNAMTQRADGTWEARTLLDGSGPPDDRQWQLDGNGWFPWSVWEWYQMAGSNRDSTLAALYPNIRKAATYAANSLDSRGLPPAGPDYWEVGTSTPNIGTAAPLLSGLNASADLARITGHPDDAAAWGAAARRLSAGIATYFAPLGYPRTIDNLHGRDSAVNFMAPPFNQAPAGLASAITSTYQTLLRPNGGVIPGNDPDIYWAYSWTPATMMFALSWSGTGQTSQAQSALDWVIGHKNMLGELPEQVDSQGNPTSVAPLTWTDALAIMTIRQLDGHPLPTPPSQ</sequence>
<dbReference type="SUPFAM" id="SSF48208">
    <property type="entry name" value="Six-hairpin glycosidases"/>
    <property type="match status" value="1"/>
</dbReference>
<organism evidence="1 2">
    <name type="scientific">Kutzneria chonburiensis</name>
    <dbReference type="NCBI Taxonomy" id="1483604"/>
    <lineage>
        <taxon>Bacteria</taxon>
        <taxon>Bacillati</taxon>
        <taxon>Actinomycetota</taxon>
        <taxon>Actinomycetes</taxon>
        <taxon>Pseudonocardiales</taxon>
        <taxon>Pseudonocardiaceae</taxon>
        <taxon>Kutzneria</taxon>
    </lineage>
</organism>
<protein>
    <recommendedName>
        <fullName evidence="3">Glycoside hydrolase family 15</fullName>
    </recommendedName>
</protein>
<accession>A0ABV6N239</accession>
<dbReference type="Proteomes" id="UP001589810">
    <property type="component" value="Unassembled WGS sequence"/>
</dbReference>
<keyword evidence="2" id="KW-1185">Reference proteome</keyword>
<dbReference type="PANTHER" id="PTHR31616:SF0">
    <property type="entry name" value="GLUCAN 1,4-ALPHA-GLUCOSIDASE"/>
    <property type="match status" value="1"/>
</dbReference>
<dbReference type="Gene3D" id="1.50.10.10">
    <property type="match status" value="1"/>
</dbReference>
<comment type="caution">
    <text evidence="1">The sequence shown here is derived from an EMBL/GenBank/DDBJ whole genome shotgun (WGS) entry which is preliminary data.</text>
</comment>